<dbReference type="PANTHER" id="PTHR47691:SF3">
    <property type="entry name" value="HTH-TYPE TRANSCRIPTIONAL REGULATOR RV0890C-RELATED"/>
    <property type="match status" value="1"/>
</dbReference>
<dbReference type="CDD" id="cd00093">
    <property type="entry name" value="HTH_XRE"/>
    <property type="match status" value="1"/>
</dbReference>
<dbReference type="GO" id="GO:0003677">
    <property type="term" value="F:DNA binding"/>
    <property type="evidence" value="ECO:0007669"/>
    <property type="project" value="InterPro"/>
</dbReference>
<name>A0A2S6GT92_9PSEU</name>
<dbReference type="Gene3D" id="1.10.260.40">
    <property type="entry name" value="lambda repressor-like DNA-binding domains"/>
    <property type="match status" value="1"/>
</dbReference>
<dbReference type="InterPro" id="IPR010982">
    <property type="entry name" value="Lambda_DNA-bd_dom_sf"/>
</dbReference>
<keyword evidence="3" id="KW-1185">Reference proteome</keyword>
<dbReference type="InterPro" id="IPR027417">
    <property type="entry name" value="P-loop_NTPase"/>
</dbReference>
<dbReference type="PANTHER" id="PTHR47691">
    <property type="entry name" value="REGULATOR-RELATED"/>
    <property type="match status" value="1"/>
</dbReference>
<dbReference type="InterPro" id="IPR001387">
    <property type="entry name" value="Cro/C1-type_HTH"/>
</dbReference>
<dbReference type="SUPFAM" id="SSF52540">
    <property type="entry name" value="P-loop containing nucleoside triphosphate hydrolases"/>
    <property type="match status" value="1"/>
</dbReference>
<dbReference type="Pfam" id="PF00931">
    <property type="entry name" value="NB-ARC"/>
    <property type="match status" value="1"/>
</dbReference>
<dbReference type="SUPFAM" id="SSF48452">
    <property type="entry name" value="TPR-like"/>
    <property type="match status" value="1"/>
</dbReference>
<dbReference type="GO" id="GO:0043531">
    <property type="term" value="F:ADP binding"/>
    <property type="evidence" value="ECO:0007669"/>
    <property type="project" value="InterPro"/>
</dbReference>
<evidence type="ECO:0000259" key="1">
    <source>
        <dbReference type="PROSITE" id="PS50943"/>
    </source>
</evidence>
<evidence type="ECO:0000313" key="2">
    <source>
        <dbReference type="EMBL" id="PPK68475.1"/>
    </source>
</evidence>
<dbReference type="PROSITE" id="PS50943">
    <property type="entry name" value="HTH_CROC1"/>
    <property type="match status" value="1"/>
</dbReference>
<sequence length="808" mass="87764">MSNGPMAAGPAGPRDTTYAGLLTRHRHAAGLTQEELAEKAGVSTRSISDLERGRVRRPQRRTCQALAAALALSGADLAEFLGSGGYQPIHAEPDDEPEVPAVVDRPLRELPPEVELAGRDGELARVLRLVDGHPRTHRAAVLTVHGAPGVGKTAFAVHAGHRLVERFPDGCFFVNLRGMDPDPLTAEQALGRFLVALGIKESALPDGVEERAGLYRALLRDRRMLLVLDNAADEAQVRPLIPSSAACLVLVTSRRMLSGLEVTARVPLEVLRAEAAERLLVSIIGEQRAAAEPAAVARVAELCGHLPLALRIAGNRLATRPRWHVAHLVAHLEDQRRRLTALTAGDLQVRSAFEVSYRLCDRNTREVFRLLSLVPPPEVPADLVAVLAETDVDTAERRLEELVDASLLEPGLSPGRYTPHDLLRVFAGERLALEDAPERIAAVESRMIGWVLRAATEAGFLLSPPGSGQGEETRVGIVRTAAEALEWLDAERPRWLAAARAGTKVGRYAEVLEFARAMHWYSEVRPEADLWREVFGYGVTAARALHRRRDEAVQLNFLGWALTLTRTRLAEALAVHERAWRAARETGDRNEEAWALQYCGRTELVQGRAVEAAEYIRPAIALFDELGDDLGKYIALSILGLALHELGDYAGAVDAHGQTVAFFRAPRMRPHGNLLAVALLRLADTHEAAGDLGAADDTFRESQALAAAANYPHVEGLAAFGRARCTPDPAAIRRHLETARSVLTETAEPWHHARVLDQLAQVVSAAEPGLAAAHRAQAKELCARVNTPESRALADRLAEVETAATRTG</sequence>
<dbReference type="SMART" id="SM00530">
    <property type="entry name" value="HTH_XRE"/>
    <property type="match status" value="1"/>
</dbReference>
<protein>
    <submittedName>
        <fullName evidence="2">Helix-turn-helix protein</fullName>
    </submittedName>
</protein>
<dbReference type="Pfam" id="PF13560">
    <property type="entry name" value="HTH_31"/>
    <property type="match status" value="1"/>
</dbReference>
<proteinExistence type="predicted"/>
<dbReference type="InterPro" id="IPR003593">
    <property type="entry name" value="AAA+_ATPase"/>
</dbReference>
<accession>A0A2S6GT92</accession>
<reference evidence="2 3" key="1">
    <citation type="submission" date="2018-02" db="EMBL/GenBank/DDBJ databases">
        <title>Genomic Encyclopedia of Archaeal and Bacterial Type Strains, Phase II (KMG-II): from individual species to whole genera.</title>
        <authorList>
            <person name="Goeker M."/>
        </authorList>
    </citation>
    <scope>NUCLEOTIDE SEQUENCE [LARGE SCALE GENOMIC DNA]</scope>
    <source>
        <strain evidence="2 3">YU 961-1</strain>
    </source>
</reference>
<dbReference type="PRINTS" id="PR00364">
    <property type="entry name" value="DISEASERSIST"/>
</dbReference>
<evidence type="ECO:0000313" key="3">
    <source>
        <dbReference type="Proteomes" id="UP000239203"/>
    </source>
</evidence>
<dbReference type="InterPro" id="IPR011990">
    <property type="entry name" value="TPR-like_helical_dom_sf"/>
</dbReference>
<dbReference type="Gene3D" id="3.40.50.300">
    <property type="entry name" value="P-loop containing nucleotide triphosphate hydrolases"/>
    <property type="match status" value="1"/>
</dbReference>
<gene>
    <name evidence="2" type="ORF">CLV40_105198</name>
</gene>
<dbReference type="Proteomes" id="UP000239203">
    <property type="component" value="Unassembled WGS sequence"/>
</dbReference>
<dbReference type="SUPFAM" id="SSF47413">
    <property type="entry name" value="lambda repressor-like DNA-binding domains"/>
    <property type="match status" value="1"/>
</dbReference>
<dbReference type="SMART" id="SM00382">
    <property type="entry name" value="AAA"/>
    <property type="match status" value="1"/>
</dbReference>
<dbReference type="EMBL" id="PTIX01000005">
    <property type="protein sequence ID" value="PPK68475.1"/>
    <property type="molecule type" value="Genomic_DNA"/>
</dbReference>
<dbReference type="InterPro" id="IPR002182">
    <property type="entry name" value="NB-ARC"/>
</dbReference>
<feature type="domain" description="HTH cro/C1-type" evidence="1">
    <location>
        <begin position="22"/>
        <end position="77"/>
    </location>
</feature>
<comment type="caution">
    <text evidence="2">The sequence shown here is derived from an EMBL/GenBank/DDBJ whole genome shotgun (WGS) entry which is preliminary data.</text>
</comment>
<dbReference type="Gene3D" id="1.25.40.10">
    <property type="entry name" value="Tetratricopeptide repeat domain"/>
    <property type="match status" value="1"/>
</dbReference>
<organism evidence="2 3">
    <name type="scientific">Actinokineospora auranticolor</name>
    <dbReference type="NCBI Taxonomy" id="155976"/>
    <lineage>
        <taxon>Bacteria</taxon>
        <taxon>Bacillati</taxon>
        <taxon>Actinomycetota</taxon>
        <taxon>Actinomycetes</taxon>
        <taxon>Pseudonocardiales</taxon>
        <taxon>Pseudonocardiaceae</taxon>
        <taxon>Actinokineospora</taxon>
    </lineage>
</organism>
<dbReference type="AlphaFoldDB" id="A0A2S6GT92"/>